<reference evidence="2 3" key="1">
    <citation type="submission" date="2023-07" db="EMBL/GenBank/DDBJ databases">
        <title>The novel representative of Negativicutes class, Anaeroselena agilis gen. nov. sp. nov.</title>
        <authorList>
            <person name="Prokofeva M.I."/>
            <person name="Elcheninov A.G."/>
            <person name="Klyukina A."/>
            <person name="Kublanov I.V."/>
            <person name="Frolov E.N."/>
            <person name="Podosokorskaya O.A."/>
        </authorList>
    </citation>
    <scope>NUCLEOTIDE SEQUENCE [LARGE SCALE GENOMIC DNA]</scope>
    <source>
        <strain evidence="2 3">4137-cl</strain>
    </source>
</reference>
<evidence type="ECO:0000259" key="1">
    <source>
        <dbReference type="Pfam" id="PF07883"/>
    </source>
</evidence>
<dbReference type="RefSeq" id="WP_413781698.1">
    <property type="nucleotide sequence ID" value="NZ_JAUOZS010000001.1"/>
</dbReference>
<sequence>MEIVNYLDAQTSQPPDPGTGLSIRRLTADPQLSLYFAAIDPGVTLPAHYHKDGAEAYHIVGGRGEIAVGALKGDAVEWQQAASVKAGDCFSIRAGQVHRLVNSGDTILQVVFSAPPPHLGEDRFFVSIEVK</sequence>
<feature type="domain" description="Cupin type-2" evidence="1">
    <location>
        <begin position="37"/>
        <end position="111"/>
    </location>
</feature>
<evidence type="ECO:0000313" key="3">
    <source>
        <dbReference type="Proteomes" id="UP001254848"/>
    </source>
</evidence>
<dbReference type="Pfam" id="PF07883">
    <property type="entry name" value="Cupin_2"/>
    <property type="match status" value="1"/>
</dbReference>
<dbReference type="Proteomes" id="UP001254848">
    <property type="component" value="Unassembled WGS sequence"/>
</dbReference>
<organism evidence="2 3">
    <name type="scientific">Anaeroselena agilis</name>
    <dbReference type="NCBI Taxonomy" id="3063788"/>
    <lineage>
        <taxon>Bacteria</taxon>
        <taxon>Bacillati</taxon>
        <taxon>Bacillota</taxon>
        <taxon>Negativicutes</taxon>
        <taxon>Acetonemataceae</taxon>
        <taxon>Anaeroselena</taxon>
    </lineage>
</organism>
<dbReference type="SUPFAM" id="SSF51182">
    <property type="entry name" value="RmlC-like cupins"/>
    <property type="match status" value="1"/>
</dbReference>
<dbReference type="InterPro" id="IPR011051">
    <property type="entry name" value="RmlC_Cupin_sf"/>
</dbReference>
<gene>
    <name evidence="2" type="ORF">Q4T40_18545</name>
</gene>
<dbReference type="InterPro" id="IPR014710">
    <property type="entry name" value="RmlC-like_jellyroll"/>
</dbReference>
<accession>A0ABU3P2G8</accession>
<proteinExistence type="predicted"/>
<evidence type="ECO:0000313" key="2">
    <source>
        <dbReference type="EMBL" id="MDT8903239.1"/>
    </source>
</evidence>
<keyword evidence="3" id="KW-1185">Reference proteome</keyword>
<dbReference type="Gene3D" id="2.60.120.10">
    <property type="entry name" value="Jelly Rolls"/>
    <property type="match status" value="1"/>
</dbReference>
<comment type="caution">
    <text evidence="2">The sequence shown here is derived from an EMBL/GenBank/DDBJ whole genome shotgun (WGS) entry which is preliminary data.</text>
</comment>
<dbReference type="InterPro" id="IPR013096">
    <property type="entry name" value="Cupin_2"/>
</dbReference>
<name>A0ABU3P2G8_9FIRM</name>
<dbReference type="EMBL" id="JAUOZS010000001">
    <property type="protein sequence ID" value="MDT8903239.1"/>
    <property type="molecule type" value="Genomic_DNA"/>
</dbReference>
<protein>
    <submittedName>
        <fullName evidence="2">Cupin domain-containing protein</fullName>
    </submittedName>
</protein>